<keyword evidence="4" id="KW-0548">Nucleotidyltransferase</keyword>
<keyword evidence="7" id="KW-0013">ADP-ribosylation</keyword>
<dbReference type="GO" id="GO:0035861">
    <property type="term" value="C:site of double-strand break"/>
    <property type="evidence" value="ECO:0007669"/>
    <property type="project" value="TreeGrafter"/>
</dbReference>
<keyword evidence="12" id="KW-0539">Nucleus</keyword>
<dbReference type="PROSITE" id="PS51060">
    <property type="entry name" value="PARP_ALPHA_HD"/>
    <property type="match status" value="1"/>
</dbReference>
<evidence type="ECO:0000256" key="2">
    <source>
        <dbReference type="ARBA" id="ARBA00022676"/>
    </source>
</evidence>
<dbReference type="SUPFAM" id="SSF56399">
    <property type="entry name" value="ADP-ribosylation"/>
    <property type="match status" value="1"/>
</dbReference>
<comment type="caution">
    <text evidence="21">The sequence shown here is derived from an EMBL/GenBank/DDBJ whole genome shotgun (WGS) entry which is preliminary data.</text>
</comment>
<evidence type="ECO:0000313" key="22">
    <source>
        <dbReference type="Proteomes" id="UP000192578"/>
    </source>
</evidence>
<organism evidence="21 22">
    <name type="scientific">Hypsibius exemplaris</name>
    <name type="common">Freshwater tardigrade</name>
    <dbReference type="NCBI Taxonomy" id="2072580"/>
    <lineage>
        <taxon>Eukaryota</taxon>
        <taxon>Metazoa</taxon>
        <taxon>Ecdysozoa</taxon>
        <taxon>Tardigrada</taxon>
        <taxon>Eutardigrada</taxon>
        <taxon>Parachela</taxon>
        <taxon>Hypsibioidea</taxon>
        <taxon>Hypsibiidae</taxon>
        <taxon>Hypsibius</taxon>
    </lineage>
</organism>
<feature type="domain" description="SAP" evidence="17">
    <location>
        <begin position="24"/>
        <end position="58"/>
    </location>
</feature>
<dbReference type="GO" id="GO:0070212">
    <property type="term" value="P:protein poly-ADP-ribosylation"/>
    <property type="evidence" value="ECO:0007669"/>
    <property type="project" value="TreeGrafter"/>
</dbReference>
<dbReference type="OrthoDB" id="2017365at2759"/>
<evidence type="ECO:0000259" key="19">
    <source>
        <dbReference type="PROSITE" id="PS51060"/>
    </source>
</evidence>
<dbReference type="GO" id="GO:1990404">
    <property type="term" value="F:NAD+-protein mono-ADP-ribosyltransferase activity"/>
    <property type="evidence" value="ECO:0007669"/>
    <property type="project" value="TreeGrafter"/>
</dbReference>
<dbReference type="PROSITE" id="PS51059">
    <property type="entry name" value="PARP_CATALYTIC"/>
    <property type="match status" value="1"/>
</dbReference>
<evidence type="ECO:0000313" key="21">
    <source>
        <dbReference type="EMBL" id="OQV18386.1"/>
    </source>
</evidence>
<dbReference type="InterPro" id="IPR036930">
    <property type="entry name" value="WGR_dom_sf"/>
</dbReference>
<dbReference type="SMART" id="SM00773">
    <property type="entry name" value="WGR"/>
    <property type="match status" value="1"/>
</dbReference>
<dbReference type="GO" id="GO:0008270">
    <property type="term" value="F:zinc ion binding"/>
    <property type="evidence" value="ECO:0007669"/>
    <property type="project" value="UniProtKB-KW"/>
</dbReference>
<evidence type="ECO:0000256" key="16">
    <source>
        <dbReference type="SAM" id="MobiDB-lite"/>
    </source>
</evidence>
<protein>
    <recommendedName>
        <fullName evidence="15">Poly [ADP-ribose] polymerase</fullName>
        <shortName evidence="15">PARP</shortName>
        <ecNumber evidence="15">2.4.2.-</ecNumber>
    </recommendedName>
</protein>
<dbReference type="Pfam" id="PF00644">
    <property type="entry name" value="PARP"/>
    <property type="match status" value="1"/>
</dbReference>
<evidence type="ECO:0000256" key="6">
    <source>
        <dbReference type="ARBA" id="ARBA00022737"/>
    </source>
</evidence>
<dbReference type="GO" id="GO:0005730">
    <property type="term" value="C:nucleolus"/>
    <property type="evidence" value="ECO:0007669"/>
    <property type="project" value="TreeGrafter"/>
</dbReference>
<dbReference type="EMBL" id="MTYJ01000050">
    <property type="protein sequence ID" value="OQV18386.1"/>
    <property type="molecule type" value="Genomic_DNA"/>
</dbReference>
<dbReference type="GO" id="GO:0003950">
    <property type="term" value="F:NAD+ poly-ADP-ribosyltransferase activity"/>
    <property type="evidence" value="ECO:0007669"/>
    <property type="project" value="UniProtKB-UniRule"/>
</dbReference>
<evidence type="ECO:0000259" key="17">
    <source>
        <dbReference type="PROSITE" id="PS50800"/>
    </source>
</evidence>
<keyword evidence="6" id="KW-0677">Repeat</keyword>
<dbReference type="PROSITE" id="PS50800">
    <property type="entry name" value="SAP"/>
    <property type="match status" value="1"/>
</dbReference>
<dbReference type="CDD" id="cd01437">
    <property type="entry name" value="parp_like"/>
    <property type="match status" value="1"/>
</dbReference>
<dbReference type="GO" id="GO:0003677">
    <property type="term" value="F:DNA binding"/>
    <property type="evidence" value="ECO:0007669"/>
    <property type="project" value="UniProtKB-KW"/>
</dbReference>
<dbReference type="SUPFAM" id="SSF47587">
    <property type="entry name" value="Domain of poly(ADP-ribose) polymerase"/>
    <property type="match status" value="1"/>
</dbReference>
<sequence length="595" mass="66101">MPRPAKRKVAAAAKVAAVVEDVDWEAKTVVQLKAELTARNLDVTGKKAELIKRLQEDTASSPVGEATVSKKQKKDKEPPKTVIQQAIEQLKAGTSKTNAAVKVFKIDALAQSMAPGTYKQVHEDRSFMLHQTDIGNNNNKFYVGQLLERHNGTFDVFTKWGRTGEVGATLILGPSALDEAIVSFEKKFTDKTGNKWANRADFVKKAGKYNLIETDGDDAAEAEEVKVDSTTKVVGNLSAKSELDEVTRQMVSLIFDQDMFNTAMEKLNLDTKKMPLGKLSKSQIAKGFEALEKIEARIKGTATNDADDSSGTASLTDLSNAFYSIIPHDFRRMRPPTISDLTSVQEKFDMLTTLGDIEIAQQLQKQDTHAEADRHPCDIKYGLLKCKLRLLDKSSMEYKALEKYFDSTKSPGSGIKLRHIWAMDRETDDQRFKVHESIKNRKLLWHGTNVAVVAAILKTGLRIMPHSGGRVGRGIYFASEHGKSASYTRTAKGTGLMFLNEVALGQEHEIDRDDSSLVAAPSGYDSVVARGQVEPDPSYDTKLKLGGKDVVVPQGAPQRQPKYSHSSFSQSEYLVYRESQVRMRYMLDFDFNQGY</sequence>
<keyword evidence="2 15" id="KW-0328">Glycosyltransferase</keyword>
<dbReference type="PROSITE" id="PS51977">
    <property type="entry name" value="WGR"/>
    <property type="match status" value="1"/>
</dbReference>
<keyword evidence="10 15" id="KW-0520">NAD</keyword>
<dbReference type="Gene3D" id="3.90.228.10">
    <property type="match status" value="1"/>
</dbReference>
<accession>A0A1W0WT62</accession>
<dbReference type="AlphaFoldDB" id="A0A1W0WT62"/>
<dbReference type="PANTHER" id="PTHR10459:SF66">
    <property type="entry name" value="PROTEIN MONO-ADP-RIBOSYLTRANSFERASE PARP3"/>
    <property type="match status" value="1"/>
</dbReference>
<dbReference type="InterPro" id="IPR008893">
    <property type="entry name" value="WGR_domain"/>
</dbReference>
<keyword evidence="8" id="KW-0863">Zinc-finger</keyword>
<keyword evidence="3 15" id="KW-0808">Transferase</keyword>
<evidence type="ECO:0000256" key="13">
    <source>
        <dbReference type="ARBA" id="ARBA00024347"/>
    </source>
</evidence>
<dbReference type="PANTHER" id="PTHR10459">
    <property type="entry name" value="DNA LIGASE"/>
    <property type="match status" value="1"/>
</dbReference>
<evidence type="ECO:0000256" key="10">
    <source>
        <dbReference type="ARBA" id="ARBA00023027"/>
    </source>
</evidence>
<dbReference type="Pfam" id="PF02037">
    <property type="entry name" value="SAP"/>
    <property type="match status" value="1"/>
</dbReference>
<evidence type="ECO:0000256" key="11">
    <source>
        <dbReference type="ARBA" id="ARBA00023125"/>
    </source>
</evidence>
<evidence type="ECO:0000256" key="9">
    <source>
        <dbReference type="ARBA" id="ARBA00022833"/>
    </source>
</evidence>
<dbReference type="InterPro" id="IPR012317">
    <property type="entry name" value="Poly(ADP-ribose)pol_cat_dom"/>
</dbReference>
<feature type="region of interest" description="Disordered" evidence="16">
    <location>
        <begin position="59"/>
        <end position="80"/>
    </location>
</feature>
<evidence type="ECO:0000256" key="1">
    <source>
        <dbReference type="ARBA" id="ARBA00004123"/>
    </source>
</evidence>
<comment type="subcellular location">
    <subcellularLocation>
        <location evidence="1">Nucleus</location>
    </subcellularLocation>
</comment>
<evidence type="ECO:0000256" key="15">
    <source>
        <dbReference type="RuleBase" id="RU362114"/>
    </source>
</evidence>
<dbReference type="SUPFAM" id="SSF68906">
    <property type="entry name" value="SAP domain"/>
    <property type="match status" value="1"/>
</dbReference>
<dbReference type="InterPro" id="IPR004102">
    <property type="entry name" value="Poly(ADP-ribose)pol_reg_dom"/>
</dbReference>
<evidence type="ECO:0000256" key="7">
    <source>
        <dbReference type="ARBA" id="ARBA00022765"/>
    </source>
</evidence>
<dbReference type="FunFam" id="1.20.142.10:FF:000002">
    <property type="entry name" value="Poly [ADP-ribose] polymerase"/>
    <property type="match status" value="1"/>
</dbReference>
<evidence type="ECO:0000259" key="20">
    <source>
        <dbReference type="PROSITE" id="PS51977"/>
    </source>
</evidence>
<evidence type="ECO:0000256" key="8">
    <source>
        <dbReference type="ARBA" id="ARBA00022771"/>
    </source>
</evidence>
<dbReference type="Pfam" id="PF05406">
    <property type="entry name" value="WGR"/>
    <property type="match status" value="1"/>
</dbReference>
<feature type="domain" description="PARP alpha-helical" evidence="19">
    <location>
        <begin position="240"/>
        <end position="365"/>
    </location>
</feature>
<dbReference type="Proteomes" id="UP000192578">
    <property type="component" value="Unassembled WGS sequence"/>
</dbReference>
<gene>
    <name evidence="21" type="ORF">BV898_07590</name>
</gene>
<dbReference type="GO" id="GO:0006302">
    <property type="term" value="P:double-strand break repair"/>
    <property type="evidence" value="ECO:0007669"/>
    <property type="project" value="TreeGrafter"/>
</dbReference>
<reference evidence="22" key="1">
    <citation type="submission" date="2017-01" db="EMBL/GenBank/DDBJ databases">
        <title>Comparative genomics of anhydrobiosis in the tardigrade Hypsibius dujardini.</title>
        <authorList>
            <person name="Yoshida Y."/>
            <person name="Koutsovoulos G."/>
            <person name="Laetsch D."/>
            <person name="Stevens L."/>
            <person name="Kumar S."/>
            <person name="Horikawa D."/>
            <person name="Ishino K."/>
            <person name="Komine S."/>
            <person name="Tomita M."/>
            <person name="Blaxter M."/>
            <person name="Arakawa K."/>
        </authorList>
    </citation>
    <scope>NUCLEOTIDE SEQUENCE [LARGE SCALE GENOMIC DNA]</scope>
    <source>
        <strain evidence="22">Z151</strain>
    </source>
</reference>
<dbReference type="EC" id="2.4.2.-" evidence="15"/>
<dbReference type="GO" id="GO:0016779">
    <property type="term" value="F:nucleotidyltransferase activity"/>
    <property type="evidence" value="ECO:0007669"/>
    <property type="project" value="UniProtKB-KW"/>
</dbReference>
<proteinExistence type="inferred from homology"/>
<dbReference type="SUPFAM" id="SSF142921">
    <property type="entry name" value="WGR domain-like"/>
    <property type="match status" value="1"/>
</dbReference>
<comment type="similarity">
    <text evidence="13">Belongs to the ARTD/PARP family.</text>
</comment>
<dbReference type="InterPro" id="IPR050800">
    <property type="entry name" value="ARTD/PARP"/>
</dbReference>
<dbReference type="InterPro" id="IPR036361">
    <property type="entry name" value="SAP_dom_sf"/>
</dbReference>
<evidence type="ECO:0000256" key="3">
    <source>
        <dbReference type="ARBA" id="ARBA00022679"/>
    </source>
</evidence>
<comment type="catalytic activity">
    <reaction evidence="14">
        <text>NAD(+) + (ADP-D-ribosyl)n-acceptor = nicotinamide + (ADP-D-ribosyl)n+1-acceptor + H(+).</text>
        <dbReference type="EC" id="2.4.2.30"/>
    </reaction>
</comment>
<dbReference type="Gene3D" id="1.20.142.10">
    <property type="entry name" value="Poly(ADP-ribose) polymerase, regulatory domain"/>
    <property type="match status" value="1"/>
</dbReference>
<dbReference type="Pfam" id="PF02877">
    <property type="entry name" value="PARP_reg"/>
    <property type="match status" value="1"/>
</dbReference>
<evidence type="ECO:0000256" key="12">
    <source>
        <dbReference type="ARBA" id="ARBA00023242"/>
    </source>
</evidence>
<dbReference type="Gene3D" id="1.10.720.30">
    <property type="entry name" value="SAP domain"/>
    <property type="match status" value="1"/>
</dbReference>
<name>A0A1W0WT62_HYPEX</name>
<keyword evidence="9" id="KW-0862">Zinc</keyword>
<evidence type="ECO:0000256" key="14">
    <source>
        <dbReference type="ARBA" id="ARBA00033987"/>
    </source>
</evidence>
<keyword evidence="22" id="KW-1185">Reference proteome</keyword>
<dbReference type="InterPro" id="IPR036616">
    <property type="entry name" value="Poly(ADP-ribose)pol_reg_dom_sf"/>
</dbReference>
<evidence type="ECO:0000259" key="18">
    <source>
        <dbReference type="PROSITE" id="PS51059"/>
    </source>
</evidence>
<evidence type="ECO:0000256" key="4">
    <source>
        <dbReference type="ARBA" id="ARBA00022695"/>
    </source>
</evidence>
<dbReference type="SMART" id="SM00513">
    <property type="entry name" value="SAP"/>
    <property type="match status" value="1"/>
</dbReference>
<keyword evidence="5" id="KW-0479">Metal-binding</keyword>
<feature type="domain" description="WGR" evidence="20">
    <location>
        <begin position="118"/>
        <end position="209"/>
    </location>
</feature>
<feature type="domain" description="PARP catalytic" evidence="18">
    <location>
        <begin position="375"/>
        <end position="595"/>
    </location>
</feature>
<evidence type="ECO:0000256" key="5">
    <source>
        <dbReference type="ARBA" id="ARBA00022723"/>
    </source>
</evidence>
<keyword evidence="11" id="KW-0238">DNA-binding</keyword>
<dbReference type="InterPro" id="IPR003034">
    <property type="entry name" value="SAP_dom"/>
</dbReference>